<dbReference type="Proteomes" id="UP001334084">
    <property type="component" value="Chromosome 8"/>
</dbReference>
<dbReference type="RefSeq" id="XP_065330436.1">
    <property type="nucleotide sequence ID" value="XM_065474364.1"/>
</dbReference>
<keyword evidence="3" id="KW-1185">Reference proteome</keyword>
<dbReference type="Gene3D" id="3.60.15.10">
    <property type="entry name" value="Ribonuclease Z/Hydroxyacylglutathione hydrolase-like"/>
    <property type="match status" value="1"/>
</dbReference>
<evidence type="ECO:0000313" key="3">
    <source>
        <dbReference type="Proteomes" id="UP001334084"/>
    </source>
</evidence>
<dbReference type="GeneID" id="90542124"/>
<dbReference type="InterPro" id="IPR036866">
    <property type="entry name" value="RibonucZ/Hydroxyglut_hydro"/>
</dbReference>
<proteinExistence type="predicted"/>
<dbReference type="PANTHER" id="PTHR11935">
    <property type="entry name" value="BETA LACTAMASE DOMAIN"/>
    <property type="match status" value="1"/>
</dbReference>
<dbReference type="PANTHER" id="PTHR11935:SF94">
    <property type="entry name" value="TENZING NORGAY, ISOFORM C"/>
    <property type="match status" value="1"/>
</dbReference>
<accession>A0AAX4JEH2</accession>
<dbReference type="EMBL" id="CP142733">
    <property type="protein sequence ID" value="WUR04291.1"/>
    <property type="molecule type" value="Genomic_DNA"/>
</dbReference>
<gene>
    <name evidence="2" type="ORF">VNE69_08048</name>
</gene>
<keyword evidence="2" id="KW-0378">Hydrolase</keyword>
<dbReference type="SMART" id="SM00849">
    <property type="entry name" value="Lactamase_B"/>
    <property type="match status" value="1"/>
</dbReference>
<dbReference type="SUPFAM" id="SSF56281">
    <property type="entry name" value="Metallo-hydrolase/oxidoreductase"/>
    <property type="match status" value="1"/>
</dbReference>
<dbReference type="AlphaFoldDB" id="A0AAX4JEH2"/>
<feature type="domain" description="Metallo-beta-lactamase" evidence="1">
    <location>
        <begin position="23"/>
        <end position="170"/>
    </location>
</feature>
<dbReference type="KEGG" id="vnx:VNE69_08048"/>
<name>A0AAX4JEH2_9MICR</name>
<reference evidence="2" key="1">
    <citation type="journal article" date="2024" name="BMC Genomics">
        <title>Functional annotation of a divergent genome using sequence and structure-based similarity.</title>
        <authorList>
            <person name="Svedberg D."/>
            <person name="Winiger R.R."/>
            <person name="Berg A."/>
            <person name="Sharma H."/>
            <person name="Tellgren-Roth C."/>
            <person name="Debrunner-Vossbrinck B.A."/>
            <person name="Vossbrinck C.R."/>
            <person name="Barandun J."/>
        </authorList>
    </citation>
    <scope>NUCLEOTIDE SEQUENCE</scope>
    <source>
        <strain evidence="2">Illinois isolate</strain>
    </source>
</reference>
<evidence type="ECO:0000313" key="2">
    <source>
        <dbReference type="EMBL" id="WUR04291.1"/>
    </source>
</evidence>
<sequence length="232" mass="27485">MNIKFVAIRVSEDENLMYLFYTDKIAFSVDSTRPHLLLDCLQRTFDNIFYLPEEIEDLPKREPRKLLYSFTTHHHEDHSKGDRILKDLVPDIIQDNNTVLIGDIRVECIKTPCHTRDSICILVDNKYMCTGDTIFYLGTGCFFEGTPGDMMKCINKISEYDEDILLLYGHNYKKRNLDFIRKECPHIKHKETERIFLTIKEEKKENPFFLVKNEKELGNLRTKKDNFNKSIY</sequence>
<evidence type="ECO:0000259" key="1">
    <source>
        <dbReference type="SMART" id="SM00849"/>
    </source>
</evidence>
<dbReference type="InterPro" id="IPR001279">
    <property type="entry name" value="Metallo-B-lactamas"/>
</dbReference>
<protein>
    <submittedName>
        <fullName evidence="2">Hydroxyacylglutathione hydrolase</fullName>
    </submittedName>
</protein>
<dbReference type="GO" id="GO:0004416">
    <property type="term" value="F:hydroxyacylglutathione hydrolase activity"/>
    <property type="evidence" value="ECO:0007669"/>
    <property type="project" value="TreeGrafter"/>
</dbReference>
<organism evidence="2 3">
    <name type="scientific">Vairimorpha necatrix</name>
    <dbReference type="NCBI Taxonomy" id="6039"/>
    <lineage>
        <taxon>Eukaryota</taxon>
        <taxon>Fungi</taxon>
        <taxon>Fungi incertae sedis</taxon>
        <taxon>Microsporidia</taxon>
        <taxon>Nosematidae</taxon>
        <taxon>Vairimorpha</taxon>
    </lineage>
</organism>